<dbReference type="NCBIfam" id="TIGR00666">
    <property type="entry name" value="PBP4"/>
    <property type="match status" value="1"/>
</dbReference>
<comment type="similarity">
    <text evidence="1">Belongs to the peptidase S13 family.</text>
</comment>
<dbReference type="RefSeq" id="WP_154594453.1">
    <property type="nucleotide sequence ID" value="NZ_WLVL01000048.1"/>
</dbReference>
<dbReference type="Pfam" id="PF02113">
    <property type="entry name" value="Peptidase_S13"/>
    <property type="match status" value="2"/>
</dbReference>
<dbReference type="EMBL" id="WLVL01000048">
    <property type="protein sequence ID" value="MTB73186.1"/>
    <property type="molecule type" value="Genomic_DNA"/>
</dbReference>
<dbReference type="EC" id="3.4.16.4" evidence="4"/>
<feature type="compositionally biased region" description="Low complexity" evidence="3">
    <location>
        <begin position="38"/>
        <end position="48"/>
    </location>
</feature>
<evidence type="ECO:0000313" key="4">
    <source>
        <dbReference type="EMBL" id="MTB73186.1"/>
    </source>
</evidence>
<dbReference type="PANTHER" id="PTHR30023">
    <property type="entry name" value="D-ALANYL-D-ALANINE CARBOXYPEPTIDASE"/>
    <property type="match status" value="1"/>
</dbReference>
<proteinExistence type="inferred from homology"/>
<keyword evidence="4" id="KW-0121">Carboxypeptidase</keyword>
<keyword evidence="4" id="KW-0645">Protease</keyword>
<dbReference type="InterPro" id="IPR012338">
    <property type="entry name" value="Beta-lactam/transpept-like"/>
</dbReference>
<name>A0A6I3J1B4_9MICO</name>
<evidence type="ECO:0000256" key="2">
    <source>
        <dbReference type="ARBA" id="ARBA00022801"/>
    </source>
</evidence>
<reference evidence="4 5" key="1">
    <citation type="submission" date="2019-11" db="EMBL/GenBank/DDBJ databases">
        <title>Whole genome sequencing identifies a novel species of the genus Arsenicicoccus isolated from human blood.</title>
        <authorList>
            <person name="Jeong J.H."/>
            <person name="Kweon O.J."/>
            <person name="Kim H.R."/>
            <person name="Kim T.-H."/>
            <person name="Ha S.-M."/>
            <person name="Lee M.-K."/>
        </authorList>
    </citation>
    <scope>NUCLEOTIDE SEQUENCE [LARGE SCALE GENOMIC DNA]</scope>
    <source>
        <strain evidence="4 5">MKL-02</strain>
    </source>
</reference>
<protein>
    <submittedName>
        <fullName evidence="4">D-alanyl-D-alanine carboxypeptidase/D-alanyl-D-alanine-endopeptidase</fullName>
        <ecNumber evidence="4">3.4.16.4</ecNumber>
    </submittedName>
</protein>
<dbReference type="SUPFAM" id="SSF56601">
    <property type="entry name" value="beta-lactamase/transpeptidase-like"/>
    <property type="match status" value="1"/>
</dbReference>
<dbReference type="GO" id="GO:0006508">
    <property type="term" value="P:proteolysis"/>
    <property type="evidence" value="ECO:0007669"/>
    <property type="project" value="InterPro"/>
</dbReference>
<accession>A0A6I3J1B4</accession>
<gene>
    <name evidence="4" type="primary">dacB</name>
    <name evidence="4" type="ORF">GGG17_14690</name>
</gene>
<keyword evidence="5" id="KW-1185">Reference proteome</keyword>
<evidence type="ECO:0000313" key="5">
    <source>
        <dbReference type="Proteomes" id="UP000431092"/>
    </source>
</evidence>
<dbReference type="PANTHER" id="PTHR30023:SF0">
    <property type="entry name" value="PENICILLIN-SENSITIVE CARBOXYPEPTIDASE A"/>
    <property type="match status" value="1"/>
</dbReference>
<evidence type="ECO:0000256" key="3">
    <source>
        <dbReference type="SAM" id="MobiDB-lite"/>
    </source>
</evidence>
<feature type="region of interest" description="Disordered" evidence="3">
    <location>
        <begin position="32"/>
        <end position="55"/>
    </location>
</feature>
<dbReference type="InterPro" id="IPR000667">
    <property type="entry name" value="Peptidase_S13"/>
</dbReference>
<organism evidence="4 5">
    <name type="scientific">Arsenicicoccus cauae</name>
    <dbReference type="NCBI Taxonomy" id="2663847"/>
    <lineage>
        <taxon>Bacteria</taxon>
        <taxon>Bacillati</taxon>
        <taxon>Actinomycetota</taxon>
        <taxon>Actinomycetes</taxon>
        <taxon>Micrococcales</taxon>
        <taxon>Intrasporangiaceae</taxon>
        <taxon>Arsenicicoccus</taxon>
    </lineage>
</organism>
<dbReference type="Gene3D" id="3.40.710.10">
    <property type="entry name" value="DD-peptidase/beta-lactamase superfamily"/>
    <property type="match status" value="2"/>
</dbReference>
<dbReference type="Proteomes" id="UP000431092">
    <property type="component" value="Unassembled WGS sequence"/>
</dbReference>
<keyword evidence="2 4" id="KW-0378">Hydrolase</keyword>
<dbReference type="GO" id="GO:0009002">
    <property type="term" value="F:serine-type D-Ala-D-Ala carboxypeptidase activity"/>
    <property type="evidence" value="ECO:0007669"/>
    <property type="project" value="UniProtKB-EC"/>
</dbReference>
<dbReference type="PRINTS" id="PR00922">
    <property type="entry name" value="DADACBPTASE3"/>
</dbReference>
<dbReference type="GO" id="GO:0000270">
    <property type="term" value="P:peptidoglycan metabolic process"/>
    <property type="evidence" value="ECO:0007669"/>
    <property type="project" value="TreeGrafter"/>
</dbReference>
<sequence>MTLIAGAATLGVAVATYGVLDAHDRVPGILTIDRDPSTPGATAAAGAPVTSDGAPVPRVTVPTPAGSATSTAAPAPAAGALRGALAPALADPRLGPSVGLTVRDGMTGAHLLDVAADQPRTPASTTKLLTAAAVVPALGPETRLVTSTVLAPDGRVVLRAGGDMMLARGPSRPGEVQGHAGVATLAAQTAAALRSAGRTTVTLGLDLSHAAGPDYAPTWDRAYLGEAIVGKVAMLGLADGLVAPGAPAPADPAGEVAAVLRTELGRAGISVRGDLVRSAAPAGSRALASVSSAPVADVMAVALARSDNAVTESLARQAATRAGASGGFAAAARWVQGELARRGYDLTGVRLADTSGLSAGTTVPARLVGDVLVAGTSGRDPGMARVVEDLPVAGLSGTLAGRYVAGASAAGAGVVRAKTGTLTGISSLGGTVVDADGRLLAFAVLADDVPAAGGTEGARAALDALVTRLATCGCR</sequence>
<comment type="caution">
    <text evidence="4">The sequence shown here is derived from an EMBL/GenBank/DDBJ whole genome shotgun (WGS) entry which is preliminary data.</text>
</comment>
<evidence type="ECO:0000256" key="1">
    <source>
        <dbReference type="ARBA" id="ARBA00006096"/>
    </source>
</evidence>
<dbReference type="AlphaFoldDB" id="A0A6I3J1B4"/>